<evidence type="ECO:0000313" key="2">
    <source>
        <dbReference type="EMBL" id="DAC79535.1"/>
    </source>
</evidence>
<reference evidence="1" key="10">
    <citation type="journal article" date="1994" name="Syst. Appl. Microbiol.">
        <title>Large deletions in class III gas vesicle-deficient mutants of Halobacterium halobium.</title>
        <authorList>
            <person name="Ng W.L."/>
            <person name="Arora P."/>
            <person name="DasSarma S."/>
        </authorList>
    </citation>
    <scope>NUCLEOTIDE SEQUENCE</scope>
    <source>
        <strain evidence="1">NRC-1</strain>
        <plasmid evidence="1">pNRC100</plasmid>
    </source>
</reference>
<reference evidence="1 4" key="13">
    <citation type="journal article" date="1998" name="Genome Res.">
        <title>Snapshot of a large dynamic replicon in a halophilic archaeon: megaplasmid or minichromosome?</title>
        <authorList>
            <person name="Ng W.V."/>
            <person name="Ciufo S.A."/>
            <person name="Smith T.M."/>
            <person name="Bumgarner R.E."/>
            <person name="Baskin D."/>
            <person name="Faust J."/>
            <person name="Hall B."/>
            <person name="Loretz C."/>
            <person name="Seto J."/>
            <person name="Slagel J."/>
            <person name="Hood L."/>
            <person name="DasSarma S."/>
        </authorList>
    </citation>
    <scope>NUCLEOTIDE SEQUENCE [LARGE SCALE GENOMIC DNA]</scope>
    <source>
        <strain evidence="4">ATCC 700922 / JCM 11081 / NRC-1</strain>
        <strain evidence="1">NRC-1</strain>
        <plasmid evidence="4">Plasmid pNRC100</plasmid>
    </source>
</reference>
<organism evidence="1 4">
    <name type="scientific">Halobacterium salinarum (strain ATCC 700922 / JCM 11081 / NRC-1)</name>
    <name type="common">Halobacterium halobium</name>
    <dbReference type="NCBI Taxonomy" id="64091"/>
    <lineage>
        <taxon>Archaea</taxon>
        <taxon>Methanobacteriati</taxon>
        <taxon>Methanobacteriota</taxon>
        <taxon>Stenosarchaea group</taxon>
        <taxon>Halobacteria</taxon>
        <taxon>Halobacteriales</taxon>
        <taxon>Halobacteriaceae</taxon>
        <taxon>Halobacterium</taxon>
        <taxon>Halobacterium salinarum NRC-34001</taxon>
    </lineage>
</organism>
<reference evidence="1" key="7">
    <citation type="journal article" date="1993" name="J. Bacteriol.">
        <title>The rightward gas vesicle operon in Halobacterium plasmid pNRC100: identification of the gvpA and gvpC gene products by use of antibody probes and genetic analysis of the region downstream of gvpC.</title>
        <authorList>
            <person name="Halladay J.T."/>
            <person name="Jones J.G."/>
            <person name="Lin F."/>
            <person name="MacDonald A.B."/>
            <person name="DasSarma S."/>
        </authorList>
    </citation>
    <scope>NUCLEOTIDE SEQUENCE</scope>
    <source>
        <strain evidence="1">NRC-1</strain>
    </source>
</reference>
<reference evidence="1" key="4">
    <citation type="journal article" date="1991" name="J. Bacteriol.">
        <title>Structure of the gas vesicle plasmid in Halobacterium halobium inversion isomers, inverted repeats, and insertion sequences.</title>
        <authorList>
            <person name="Ng W.L."/>
            <person name="Kothakota S."/>
            <person name="DasSarma S."/>
        </authorList>
    </citation>
    <scope>NUCLEOTIDE SEQUENCE</scope>
    <source>
        <strain evidence="1">NRC-1</strain>
    </source>
</reference>
<dbReference type="PIR" id="T08274">
    <property type="entry name" value="T08274"/>
</dbReference>
<dbReference type="EMBL" id="AF016485">
    <property type="protein sequence ID" value="AAC82841.1"/>
    <property type="molecule type" value="Genomic_DNA"/>
</dbReference>
<keyword evidence="4" id="KW-1185">Reference proteome</keyword>
<evidence type="ECO:0000313" key="3">
    <source>
        <dbReference type="EMBL" id="DAC79650.1"/>
    </source>
</evidence>
<dbReference type="AlphaFoldDB" id="O54605"/>
<reference evidence="2" key="17">
    <citation type="journal article" date="2015" name="Life">
        <title>A manual curation strategy to improve genome annotation: application to a set of haloarchael genomes.</title>
        <authorList>
            <person name="Pfeiffer F."/>
            <person name="Oesterhelt D."/>
        </authorList>
    </citation>
    <scope>NUCLEOTIDE SEQUENCE</scope>
    <source>
        <strain evidence="2">NRC-1</strain>
        <plasmid evidence="2">pNRC100</plasmid>
    </source>
</reference>
<dbReference type="EMBL" id="BK010830">
    <property type="protein sequence ID" value="DAC79650.1"/>
    <property type="molecule type" value="Genomic_DNA"/>
</dbReference>
<reference evidence="1" key="2">
    <citation type="journal article" date="1989" name="Nucleic Acids Res.">
        <title>Analysis of insertion mutants reveals two new genes in the pNRC100 gas vesicle gene cluster of Halobacterium halobium.</title>
        <authorList>
            <person name="Jones J.G."/>
            <person name="Hackett N.R."/>
            <person name="Halladay J.T."/>
            <person name="Scothorn D.J."/>
            <person name="Yang C.F."/>
            <person name="Ng W.L."/>
            <person name="DasSarma S."/>
        </authorList>
    </citation>
    <scope>NUCLEOTIDE SEQUENCE</scope>
    <source>
        <strain evidence="1">NRC-1</strain>
    </source>
</reference>
<reference evidence="1" key="12">
    <citation type="journal article" date="1997" name="FEMS Microbiol. Lett.">
        <title>Genetic analysis of gas vesicle formation in haloarchaea.</title>
        <authorList>
            <person name="DasSarma S."/>
            <person name="Arora P."/>
        </authorList>
    </citation>
    <scope>NUCLEOTIDE SEQUENCE</scope>
    <source>
        <strain evidence="1">NRC-1</strain>
        <plasmid evidence="1">pNRC100</plasmid>
    </source>
</reference>
<reference evidence="1" key="5">
    <citation type="journal article" date="1992" name="Gene">
        <title>Genetic transformation of a halophilic archaebacterium with a gas vesicle gene cluster restores its ability to float.</title>
        <authorList>
            <person name="Halladay J.T."/>
            <person name="Ng W.L."/>
            <person name="DasSarma S."/>
        </authorList>
    </citation>
    <scope>NUCLEOTIDE SEQUENCE</scope>
    <source>
        <strain evidence="1">NRC-1</strain>
    </source>
</reference>
<reference evidence="2" key="16">
    <citation type="journal article" date="2008" name="Genomics">
        <title>Evolution in the laboratory: the genome of Halobacterium salinarum strain R1 compared to that of strain NRC-1.</title>
        <authorList>
            <person name="Pfeiffer F."/>
            <person name="Schuster S.C."/>
            <person name="Broicher A."/>
            <person name="Falb M."/>
            <person name="Palm P."/>
            <person name="Rodewald K."/>
            <person name="Ruepp A."/>
            <person name="Soppa J."/>
            <person name="Tittor J."/>
            <person name="Oesterhelt D."/>
        </authorList>
    </citation>
    <scope>NUCLEOTIDE SEQUENCE</scope>
    <source>
        <strain evidence="2">NRC-1</strain>
        <plasmid evidence="2">pNRC100</plasmid>
    </source>
</reference>
<gene>
    <name evidence="2" type="ORF">VNG_7057</name>
    <name evidence="3" type="ORF">VNG_7152</name>
</gene>
<reference evidence="1" key="11">
    <citation type="book" date="1995" name="ARCHAEA: A LABORATORY MANUAL - HALOPHILES: 253-255" publisher="Cold Spring Harbor Laboratory Press">
        <title>Natural plasmids and plasmid vectors of halophiles.</title>
        <authorList>
            <person name="DasSarma S."/>
            <person name="Robb F.T."/>
            <person name="Place A.R."/>
            <person name="Sowers K.R."/>
            <person name="Schreier H.J."/>
            <person name="DasSarma S. and Fleischmann"/>
            <person name="E.M."/>
        </authorList>
    </citation>
    <scope>NUCLEOTIDE SEQUENCE</scope>
    <source>
        <strain evidence="1">NRC-1</strain>
        <plasmid evidence="1">pNRC100</plasmid>
    </source>
</reference>
<dbReference type="KEGG" id="hal:AAC82841.1"/>
<dbReference type="EMBL" id="BK010830">
    <property type="protein sequence ID" value="DAC79535.1"/>
    <property type="molecule type" value="Genomic_DNA"/>
</dbReference>
<reference evidence="1" key="8">
    <citation type="journal article" date="1993" name="J. Bacteriol.">
        <title>Minimal replication origin of the 200-kilobase Halobacterium plasmid pNRC100.</title>
        <authorList>
            <person name="Ng W.L."/>
            <person name="DasSarma S."/>
        </authorList>
    </citation>
    <scope>NUCLEOTIDE SEQUENCE</scope>
    <source>
        <strain evidence="1">NRC-1</strain>
    </source>
</reference>
<sequence length="149" mass="16355">MGALVDVVEQSFASIGSPELLLDVVALRREYFFGGGRRERVLADLTAALPPAKRGAREREIRPDGVRGEIVFFHEVDNPISSVLFVDVRDGVDIVVLGEELEQIVDGDPRDLLGLWAFEGDHAVVEEGFEAANPRGSVVIRHLNHASTR</sequence>
<evidence type="ECO:0000313" key="4">
    <source>
        <dbReference type="Proteomes" id="UP000000554"/>
    </source>
</evidence>
<dbReference type="EMBL" id="AF016485">
    <property type="protein sequence ID" value="AAC82936.1"/>
    <property type="molecule type" value="Genomic_DNA"/>
</dbReference>
<protein>
    <submittedName>
        <fullName evidence="2">Spurious ORF</fullName>
    </submittedName>
</protein>
<reference evidence="1" key="14">
    <citation type="submission" date="1998-01" db="EMBL/GenBank/DDBJ databases">
        <authorList>
            <person name="Ng W.L."/>
            <person name="Ciufo S.A."/>
            <person name="Smith T.M."/>
            <person name="Bumgarner R.E."/>
            <person name="Loretz C."/>
            <person name="Baskin D."/>
            <person name="Faust J."/>
            <person name="Seto J."/>
            <person name="Slagel J."/>
            <person name="Hood L."/>
            <person name="DasSarma S."/>
        </authorList>
    </citation>
    <scope>NUCLEOTIDE SEQUENCE</scope>
    <source>
        <strain evidence="1">NRC-1</strain>
        <plasmid evidence="1">pNRC100</plasmid>
    </source>
</reference>
<dbReference type="HOGENOM" id="CLU_1745520_0_0_2"/>
<dbReference type="Proteomes" id="UP000000554">
    <property type="component" value="Plasmid pNRC100"/>
</dbReference>
<proteinExistence type="predicted"/>
<geneLocation type="plasmid" evidence="1 4">
    <name>pNRC100</name>
</geneLocation>
<reference evidence="1" key="3">
    <citation type="journal article" date="1991" name="Gene">
        <title>Structure and organization of the gas vesicle gene cluster on the Halobacterium halobium plasmid pNRC100.</title>
        <authorList>
            <person name="Jones J.G."/>
            <person name="Young D.C."/>
            <person name="DasSarma S."/>
        </authorList>
    </citation>
    <scope>NUCLEOTIDE SEQUENCE</scope>
    <source>
        <strain evidence="1">NRC-1</strain>
    </source>
</reference>
<reference evidence="2" key="18">
    <citation type="journal article" date="2019" name="Microbiol. Resour. Announc.">
        <title>The genome of the Halobacterium salinarum type strain is closely related to that of the laboratory strains NRC-1 and R1.</title>
        <authorList>
            <person name="Pfeiffer F."/>
            <person name="Marchfelder A."/>
            <person name="Habermann B.H."/>
            <person name="Dyall-Smith M."/>
        </authorList>
    </citation>
    <scope>NUCLEOTIDE SEQUENCE</scope>
    <source>
        <strain evidence="2">NRC-1</strain>
        <plasmid evidence="2">pNRC100</plasmid>
    </source>
</reference>
<accession>O54605</accession>
<reference evidence="1" key="1">
    <citation type="journal article" date="1987" name="Mol. Microbiol.">
        <title>A plasmid-encoded gas vesicle protein gene in a halophilic archaebacterium.</title>
        <authorList>
            <person name="DasSarma S."/>
            <person name="Damerval T."/>
            <person name="Jones J.G."/>
            <person name="Tandeau de Marsac N."/>
        </authorList>
    </citation>
    <scope>NUCLEOTIDE SEQUENCE</scope>
    <source>
        <strain evidence="1">NRC-1</strain>
    </source>
</reference>
<evidence type="ECO:0000313" key="1">
    <source>
        <dbReference type="EMBL" id="AAC82936.1"/>
    </source>
</evidence>
<reference evidence="1 4" key="15">
    <citation type="journal article" date="2000" name="Proc. Natl. Acad. Sci. U.S.A.">
        <title>Genome sequence of Halobacterium species NRC-1.</title>
        <authorList>
            <person name="Ng W.V."/>
            <person name="Kennedy S.P."/>
            <person name="Mahairas G.G."/>
            <person name="Berquist B."/>
            <person name="Pan M."/>
            <person name="Shukla H.D."/>
            <person name="Lasky S.R."/>
            <person name="Baliga N.S."/>
            <person name="Thorsson V."/>
            <person name="Sbrogna J."/>
            <person name="Swartzell S."/>
            <person name="Weir D."/>
            <person name="Hall J."/>
            <person name="Dahl T.A."/>
            <person name="Welti R."/>
            <person name="Goo Y.A."/>
            <person name="Leithauser B."/>
            <person name="Keller K."/>
            <person name="Cruz R."/>
            <person name="Danson M.J."/>
            <person name="Hough D.W."/>
            <person name="Maddocks D.G."/>
            <person name="Jablonski P.E."/>
            <person name="Krebs M.P."/>
            <person name="Angevine C.M."/>
            <person name="Dale H."/>
            <person name="Isenbarger T.A."/>
            <person name="Peck R.F."/>
            <person name="Pohlschroder M."/>
            <person name="Spudich J.L."/>
            <person name="Jung K.W."/>
            <person name="Alam M."/>
            <person name="Freitas T."/>
            <person name="Hou S."/>
            <person name="Daniels C.J."/>
            <person name="Dennis P.P."/>
            <person name="Omer A.D."/>
            <person name="Ebhardt H."/>
            <person name="Lowe T.M."/>
            <person name="Liang P."/>
            <person name="Riley M."/>
            <person name="Hood L."/>
            <person name="DasSarma S."/>
        </authorList>
    </citation>
    <scope>NUCLEOTIDE SEQUENCE [LARGE SCALE GENOMIC DNA]</scope>
    <source>
        <strain evidence="4">ATCC 700922 / JCM 11081 / NRC-1</strain>
        <strain evidence="1">NRC-1</strain>
        <plasmid evidence="4">Plasmid pNRC100</plasmid>
    </source>
</reference>
<dbReference type="KEGG" id="hal:AAC82936.1"/>
<reference evidence="1" key="9">
    <citation type="journal article" date="1994" name="J. Bacteriol.">
        <title>Wild-type gas vesicle formation requires at least ten genes in the gvp gene cluster of Halobacterium halobium plasmid pNRC100.</title>
        <authorList>
            <person name="DasSarma S."/>
            <person name="Arora P."/>
            <person name="Lin F."/>
            <person name="Molinari E."/>
            <person name="Yin L.R."/>
        </authorList>
    </citation>
    <scope>NUCLEOTIDE SEQUENCE</scope>
    <source>
        <strain evidence="1">NRC-1</strain>
    </source>
</reference>
<reference evidence="1" key="6">
    <citation type="journal article" date="1993" name="Experientia">
        <title>Identification and analysis of the gas vesicle gene cluster on an unstable plasmid of Halobacterium halobium.</title>
        <authorList>
            <person name="DasSarma S."/>
        </authorList>
    </citation>
    <scope>NUCLEOTIDE SEQUENCE</scope>
    <source>
        <strain evidence="1">NRC-1</strain>
    </source>
</reference>
<name>O54605_HALSA</name>
<keyword evidence="1" id="KW-0614">Plasmid</keyword>